<dbReference type="PANTHER" id="PTHR33112:SF1">
    <property type="entry name" value="HETEROKARYON INCOMPATIBILITY DOMAIN-CONTAINING PROTEIN"/>
    <property type="match status" value="1"/>
</dbReference>
<dbReference type="OrthoDB" id="5428863at2759"/>
<protein>
    <recommendedName>
        <fullName evidence="3">Heterokaryon incompatibility domain-containing protein</fullName>
    </recommendedName>
</protein>
<dbReference type="EMBL" id="JAADJZ010000004">
    <property type="protein sequence ID" value="KAF2875611.1"/>
    <property type="molecule type" value="Genomic_DNA"/>
</dbReference>
<accession>A0A7C8IF44</accession>
<organism evidence="1 2">
    <name type="scientific">Massariosphaeria phaeospora</name>
    <dbReference type="NCBI Taxonomy" id="100035"/>
    <lineage>
        <taxon>Eukaryota</taxon>
        <taxon>Fungi</taxon>
        <taxon>Dikarya</taxon>
        <taxon>Ascomycota</taxon>
        <taxon>Pezizomycotina</taxon>
        <taxon>Dothideomycetes</taxon>
        <taxon>Pleosporomycetidae</taxon>
        <taxon>Pleosporales</taxon>
        <taxon>Pleosporales incertae sedis</taxon>
        <taxon>Massariosphaeria</taxon>
    </lineage>
</organism>
<keyword evidence="2" id="KW-1185">Reference proteome</keyword>
<comment type="caution">
    <text evidence="1">The sequence shown here is derived from an EMBL/GenBank/DDBJ whole genome shotgun (WGS) entry which is preliminary data.</text>
</comment>
<name>A0A7C8IF44_9PLEO</name>
<evidence type="ECO:0000313" key="2">
    <source>
        <dbReference type="Proteomes" id="UP000481861"/>
    </source>
</evidence>
<evidence type="ECO:0008006" key="3">
    <source>
        <dbReference type="Google" id="ProtNLM"/>
    </source>
</evidence>
<dbReference type="Proteomes" id="UP000481861">
    <property type="component" value="Unassembled WGS sequence"/>
</dbReference>
<proteinExistence type="predicted"/>
<gene>
    <name evidence="1" type="ORF">BDV95DRAFT_278738</name>
</gene>
<reference evidence="1 2" key="1">
    <citation type="submission" date="2020-01" db="EMBL/GenBank/DDBJ databases">
        <authorList>
            <consortium name="DOE Joint Genome Institute"/>
            <person name="Haridas S."/>
            <person name="Albert R."/>
            <person name="Binder M."/>
            <person name="Bloem J."/>
            <person name="Labutti K."/>
            <person name="Salamov A."/>
            <person name="Andreopoulos B."/>
            <person name="Baker S.E."/>
            <person name="Barry K."/>
            <person name="Bills G."/>
            <person name="Bluhm B.H."/>
            <person name="Cannon C."/>
            <person name="Castanera R."/>
            <person name="Culley D.E."/>
            <person name="Daum C."/>
            <person name="Ezra D."/>
            <person name="Gonzalez J.B."/>
            <person name="Henrissat B."/>
            <person name="Kuo A."/>
            <person name="Liang C."/>
            <person name="Lipzen A."/>
            <person name="Lutzoni F."/>
            <person name="Magnuson J."/>
            <person name="Mondo S."/>
            <person name="Nolan M."/>
            <person name="Ohm R."/>
            <person name="Pangilinan J."/>
            <person name="Park H.-J.H."/>
            <person name="Ramirez L."/>
            <person name="Alfaro M."/>
            <person name="Sun H."/>
            <person name="Tritt A."/>
            <person name="Yoshinaga Y."/>
            <person name="Zwiers L.-H.L."/>
            <person name="Turgeon B.G."/>
            <person name="Goodwin S.B."/>
            <person name="Spatafora J.W."/>
            <person name="Crous P.W."/>
            <person name="Grigoriev I.V."/>
        </authorList>
    </citation>
    <scope>NUCLEOTIDE SEQUENCE [LARGE SCALE GENOMIC DNA]</scope>
    <source>
        <strain evidence="1 2">CBS 611.86</strain>
    </source>
</reference>
<dbReference type="AlphaFoldDB" id="A0A7C8IF44"/>
<sequence>MPCVPIKLIQESIWMARAWTYQEALLSTRRLIFTEEQLYFECQGYYCTEPLSVSSAWLSSMHREDLRLLDSGVNGPGKVMMFPEDRCGTVEWHIFTRINEYTRRKHSHDEDILNGILGIMKTFERKFALRHLWGLPFSVHKSEWAIQFGRMGHVFCSGLQWRLKRPSRRRVGFPSWSWTGWYGEVHWLTPDSGRNLPRKDLDYRLGLQAELASGENIYPFEIERHSIRSAELTRFIHLTCLVFPVTYQKIDGSGGVQYCITYHGIEDEKQSQRAERIVQWTTKDMPLENAELLAIYVPGIIEGGNLILQNMGKWWERVATTAIARLPAKQVWRTLRLG</sequence>
<dbReference type="PANTHER" id="PTHR33112">
    <property type="entry name" value="DOMAIN PROTEIN, PUTATIVE-RELATED"/>
    <property type="match status" value="1"/>
</dbReference>
<evidence type="ECO:0000313" key="1">
    <source>
        <dbReference type="EMBL" id="KAF2875611.1"/>
    </source>
</evidence>